<dbReference type="InterPro" id="IPR041657">
    <property type="entry name" value="HTH_17"/>
</dbReference>
<dbReference type="OrthoDB" id="3237625at2"/>
<dbReference type="KEGG" id="aym:YM304_09120"/>
<dbReference type="NCBIfam" id="TIGR01764">
    <property type="entry name" value="excise"/>
    <property type="match status" value="1"/>
</dbReference>
<dbReference type="GO" id="GO:0003677">
    <property type="term" value="F:DNA binding"/>
    <property type="evidence" value="ECO:0007669"/>
    <property type="project" value="InterPro"/>
</dbReference>
<dbReference type="Proteomes" id="UP000011863">
    <property type="component" value="Chromosome"/>
</dbReference>
<evidence type="ECO:0000313" key="3">
    <source>
        <dbReference type="Proteomes" id="UP000011863"/>
    </source>
</evidence>
<reference evidence="2 3" key="1">
    <citation type="journal article" date="2013" name="Int. J. Syst. Evol. Microbiol.">
        <title>Ilumatobacter nonamiense sp. nov. and Ilumatobacter coccineum sp. nov., isolated from seashore sand.</title>
        <authorList>
            <person name="Matsumoto A."/>
            <person name="Kasai H."/>
            <person name="Matsuo Y."/>
            <person name="Shizuri Y."/>
            <person name="Ichikawa N."/>
            <person name="Fujita N."/>
            <person name="Omura S."/>
            <person name="Takahashi Y."/>
        </authorList>
    </citation>
    <scope>NUCLEOTIDE SEQUENCE [LARGE SCALE GENOMIC DNA]</scope>
    <source>
        <strain evidence="3">NBRC 103263 / KCTC 29153 / YM16-304</strain>
    </source>
</reference>
<sequence>MRGVTSDPDLQPRGDELLTTGEAAKLLNCTRQHVVNLCDRGDLPFTTIGTHRRISRENVEALKTRTDRLSRDERRSLWLAYVVAGTIAANPDRTIGDALGNLHKMRPNSRGQAKKWLDEWERILNGSVDQILAALTDRSLRGRELRQNSPFAGALTDDQRLTALEAWRSHDVGNPRGRR</sequence>
<dbReference type="RefSeq" id="WP_015440473.1">
    <property type="nucleotide sequence ID" value="NC_020520.1"/>
</dbReference>
<organism evidence="2 3">
    <name type="scientific">Ilumatobacter coccineus (strain NBRC 103263 / KCTC 29153 / YM16-304)</name>
    <dbReference type="NCBI Taxonomy" id="1313172"/>
    <lineage>
        <taxon>Bacteria</taxon>
        <taxon>Bacillati</taxon>
        <taxon>Actinomycetota</taxon>
        <taxon>Acidimicrobiia</taxon>
        <taxon>Acidimicrobiales</taxon>
        <taxon>Ilumatobacteraceae</taxon>
        <taxon>Ilumatobacter</taxon>
    </lineage>
</organism>
<feature type="domain" description="Helix-turn-helix" evidence="1">
    <location>
        <begin position="17"/>
        <end position="65"/>
    </location>
</feature>
<evidence type="ECO:0000259" key="1">
    <source>
        <dbReference type="Pfam" id="PF12728"/>
    </source>
</evidence>
<gene>
    <name evidence="2" type="ORF">YM304_09120</name>
</gene>
<dbReference type="InterPro" id="IPR010093">
    <property type="entry name" value="SinI_DNA-bd"/>
</dbReference>
<name>A0A6C7EB33_ILUCY</name>
<protein>
    <recommendedName>
        <fullName evidence="1">Helix-turn-helix domain-containing protein</fullName>
    </recommendedName>
</protein>
<dbReference type="AlphaFoldDB" id="A0A6C7EB33"/>
<proteinExistence type="predicted"/>
<dbReference type="SUPFAM" id="SSF46955">
    <property type="entry name" value="Putative DNA-binding domain"/>
    <property type="match status" value="1"/>
</dbReference>
<dbReference type="Pfam" id="PF12728">
    <property type="entry name" value="HTH_17"/>
    <property type="match status" value="1"/>
</dbReference>
<evidence type="ECO:0000313" key="2">
    <source>
        <dbReference type="EMBL" id="BAN01226.1"/>
    </source>
</evidence>
<keyword evidence="3" id="KW-1185">Reference proteome</keyword>
<accession>A0A6C7EB33</accession>
<dbReference type="InterPro" id="IPR009061">
    <property type="entry name" value="DNA-bd_dom_put_sf"/>
</dbReference>
<dbReference type="EMBL" id="AP012057">
    <property type="protein sequence ID" value="BAN01226.1"/>
    <property type="molecule type" value="Genomic_DNA"/>
</dbReference>